<sequence length="211" mass="23359">MKNWIFAVQLCSGLLGVACAGANLLSDAQFSGGKGTYPDETTSPWFTAGEKGGWATLIDSERSFDNHGQSLKFNRWRGDINVLQNTGHVIQAGHDYHISLWIMTDEPSDDPAHTAKPGIFVTVASAKQPDGPFHFRKQFFWEITTSKHGVWERIEGSIDAADLEEWIGECIQLRIVKKSLNSSHAIWVDDIQLHSLSNGEEVEVSAGLLSY</sequence>
<evidence type="ECO:0000313" key="3">
    <source>
        <dbReference type="Proteomes" id="UP000366872"/>
    </source>
</evidence>
<keyword evidence="1" id="KW-0732">Signal</keyword>
<dbReference type="AlphaFoldDB" id="A0A6C2UA83"/>
<proteinExistence type="predicted"/>
<evidence type="ECO:0000256" key="1">
    <source>
        <dbReference type="SAM" id="SignalP"/>
    </source>
</evidence>
<accession>A0A6C2UA83</accession>
<feature type="chain" id="PRO_5025623210" description="CBM-cenC domain-containing protein" evidence="1">
    <location>
        <begin position="23"/>
        <end position="211"/>
    </location>
</feature>
<evidence type="ECO:0000313" key="2">
    <source>
        <dbReference type="EMBL" id="VGO16431.1"/>
    </source>
</evidence>
<name>A0A6C2UA83_PONDE</name>
<evidence type="ECO:0008006" key="4">
    <source>
        <dbReference type="Google" id="ProtNLM"/>
    </source>
</evidence>
<dbReference type="EMBL" id="CAAHFG010000003">
    <property type="protein sequence ID" value="VGO16431.1"/>
    <property type="molecule type" value="Genomic_DNA"/>
</dbReference>
<feature type="signal peptide" evidence="1">
    <location>
        <begin position="1"/>
        <end position="22"/>
    </location>
</feature>
<dbReference type="RefSeq" id="WP_136081941.1">
    <property type="nucleotide sequence ID" value="NZ_CAAHFG010000003.1"/>
</dbReference>
<keyword evidence="3" id="KW-1185">Reference proteome</keyword>
<gene>
    <name evidence="2" type="ORF">PDESU_05022</name>
</gene>
<dbReference type="Gene3D" id="2.60.120.260">
    <property type="entry name" value="Galactose-binding domain-like"/>
    <property type="match status" value="1"/>
</dbReference>
<dbReference type="PROSITE" id="PS51257">
    <property type="entry name" value="PROKAR_LIPOPROTEIN"/>
    <property type="match status" value="1"/>
</dbReference>
<dbReference type="Proteomes" id="UP000366872">
    <property type="component" value="Unassembled WGS sequence"/>
</dbReference>
<organism evidence="2 3">
    <name type="scientific">Pontiella desulfatans</name>
    <dbReference type="NCBI Taxonomy" id="2750659"/>
    <lineage>
        <taxon>Bacteria</taxon>
        <taxon>Pseudomonadati</taxon>
        <taxon>Kiritimatiellota</taxon>
        <taxon>Kiritimatiellia</taxon>
        <taxon>Kiritimatiellales</taxon>
        <taxon>Pontiellaceae</taxon>
        <taxon>Pontiella</taxon>
    </lineage>
</organism>
<reference evidence="2 3" key="1">
    <citation type="submission" date="2019-04" db="EMBL/GenBank/DDBJ databases">
        <authorList>
            <person name="Van Vliet M D."/>
        </authorList>
    </citation>
    <scope>NUCLEOTIDE SEQUENCE [LARGE SCALE GENOMIC DNA]</scope>
    <source>
        <strain evidence="2 3">F1</strain>
    </source>
</reference>
<protein>
    <recommendedName>
        <fullName evidence="4">CBM-cenC domain-containing protein</fullName>
    </recommendedName>
</protein>